<keyword evidence="2" id="KW-0677">Repeat</keyword>
<evidence type="ECO:0000256" key="1">
    <source>
        <dbReference type="ARBA" id="ARBA00012210"/>
    </source>
</evidence>
<reference evidence="6" key="1">
    <citation type="submission" date="2023-06" db="EMBL/GenBank/DDBJ databases">
        <title>Genome-scale phylogeny and comparative genomics of the fungal order Sordariales.</title>
        <authorList>
            <consortium name="Lawrence Berkeley National Laboratory"/>
            <person name="Hensen N."/>
            <person name="Bonometti L."/>
            <person name="Westerberg I."/>
            <person name="Brannstrom I.O."/>
            <person name="Guillou S."/>
            <person name="Cros-Aarteil S."/>
            <person name="Calhoun S."/>
            <person name="Haridas S."/>
            <person name="Kuo A."/>
            <person name="Mondo S."/>
            <person name="Pangilinan J."/>
            <person name="Riley R."/>
            <person name="Labutti K."/>
            <person name="Andreopoulos B."/>
            <person name="Lipzen A."/>
            <person name="Chen C."/>
            <person name="Yanf M."/>
            <person name="Daum C."/>
            <person name="Ng V."/>
            <person name="Clum A."/>
            <person name="Steindorff A."/>
            <person name="Ohm R."/>
            <person name="Martin F."/>
            <person name="Silar P."/>
            <person name="Natvig D."/>
            <person name="Lalanne C."/>
            <person name="Gautier V."/>
            <person name="Ament-Velasquez S.L."/>
            <person name="Kruys A."/>
            <person name="Hutchinson M.I."/>
            <person name="Powell A.J."/>
            <person name="Barry K."/>
            <person name="Miller A.N."/>
            <person name="Grigoriev I.V."/>
            <person name="Debuchy R."/>
            <person name="Gladieux P."/>
            <person name="Thoren M.H."/>
            <person name="Johannesson H."/>
        </authorList>
    </citation>
    <scope>NUCLEOTIDE SEQUENCE</scope>
    <source>
        <strain evidence="6">CBS 540.89</strain>
    </source>
</reference>
<proteinExistence type="predicted"/>
<dbReference type="Gene3D" id="1.25.40.20">
    <property type="entry name" value="Ankyrin repeat-containing domain"/>
    <property type="match status" value="3"/>
</dbReference>
<feature type="compositionally biased region" description="Acidic residues" evidence="5">
    <location>
        <begin position="552"/>
        <end position="566"/>
    </location>
</feature>
<dbReference type="Pfam" id="PF13637">
    <property type="entry name" value="Ank_4"/>
    <property type="match status" value="1"/>
</dbReference>
<dbReference type="EC" id="2.3.1.225" evidence="1"/>
<evidence type="ECO:0000256" key="4">
    <source>
        <dbReference type="PROSITE-ProRule" id="PRU00023"/>
    </source>
</evidence>
<feature type="region of interest" description="Disordered" evidence="5">
    <location>
        <begin position="29"/>
        <end position="71"/>
    </location>
</feature>
<evidence type="ECO:0000256" key="3">
    <source>
        <dbReference type="ARBA" id="ARBA00023043"/>
    </source>
</evidence>
<dbReference type="PANTHER" id="PTHR24161">
    <property type="entry name" value="ANK_REP_REGION DOMAIN-CONTAINING PROTEIN-RELATED"/>
    <property type="match status" value="1"/>
</dbReference>
<feature type="repeat" description="ANK" evidence="4">
    <location>
        <begin position="406"/>
        <end position="438"/>
    </location>
</feature>
<feature type="repeat" description="ANK" evidence="4">
    <location>
        <begin position="200"/>
        <end position="232"/>
    </location>
</feature>
<sequence>MTLMTLHDDVKKLFKITAPPKIHKSPFLRHRATSALTRAKRPTRPQSRNSQQKMLPPTGPRVNTQPPILPLSKPPPRACTCVCHKVFRIDTPTCLQNYLGAIIIAHSGFSPITSQCTDPYCRHPETPFGSLTLYFPPWFLNRALNMVISYASSPEFLVRIPQVLPADHAMFRYARSGNVEGVRSLLASRQATPFDITSNWGQSALRLAVSYNRLEVCKALLAENADPYFADRTHLSAFDVAWDRILGNATTKDNQTQLQGLFSNTAMLDQRGFTRLHKVVLGLLNLDLLPELKESSQIAIDKTDSAGRTALSWAATRGDHDSVKVLLKHHANLQIPSRNGSTPLHWAVQSSSPLAVKLLLEAGAEVNRPNNRGYTPLHFAASKRDDSQVIELLLRFMADRDAKTNHGDTALMNAARANHPNNVIYLMEHGANLDLQNKDGMTALLYALYFNSHQCLRLLLKSNANQALCTKEGSSLLHLAAVYADLQSLEILRSEPPRGQSPSAPRDDGLSPSQLADNRADVSISWKKAFANLSCLVLQASDRDHSYRSDKSDDDEFFDALEDPEEPAGLKDGLSFVIEV</sequence>
<comment type="caution">
    <text evidence="6">The sequence shown here is derived from an EMBL/GenBank/DDBJ whole genome shotgun (WGS) entry which is preliminary data.</text>
</comment>
<keyword evidence="7" id="KW-1185">Reference proteome</keyword>
<feature type="region of interest" description="Disordered" evidence="5">
    <location>
        <begin position="494"/>
        <end position="514"/>
    </location>
</feature>
<dbReference type="Proteomes" id="UP001172159">
    <property type="component" value="Unassembled WGS sequence"/>
</dbReference>
<dbReference type="InterPro" id="IPR036770">
    <property type="entry name" value="Ankyrin_rpt-contain_sf"/>
</dbReference>
<gene>
    <name evidence="6" type="ORF">B0T21DRAFT_144696</name>
</gene>
<dbReference type="SMART" id="SM00248">
    <property type="entry name" value="ANK"/>
    <property type="match status" value="7"/>
</dbReference>
<dbReference type="EMBL" id="JAUKTV010000004">
    <property type="protein sequence ID" value="KAK0739599.1"/>
    <property type="molecule type" value="Genomic_DNA"/>
</dbReference>
<feature type="compositionally biased region" description="Basic residues" evidence="5">
    <location>
        <begin position="29"/>
        <end position="43"/>
    </location>
</feature>
<organism evidence="6 7">
    <name type="scientific">Apiosordaria backusii</name>
    <dbReference type="NCBI Taxonomy" id="314023"/>
    <lineage>
        <taxon>Eukaryota</taxon>
        <taxon>Fungi</taxon>
        <taxon>Dikarya</taxon>
        <taxon>Ascomycota</taxon>
        <taxon>Pezizomycotina</taxon>
        <taxon>Sordariomycetes</taxon>
        <taxon>Sordariomycetidae</taxon>
        <taxon>Sordariales</taxon>
        <taxon>Lasiosphaeriaceae</taxon>
        <taxon>Apiosordaria</taxon>
    </lineage>
</organism>
<dbReference type="Pfam" id="PF12796">
    <property type="entry name" value="Ank_2"/>
    <property type="match status" value="1"/>
</dbReference>
<dbReference type="PROSITE" id="PS50088">
    <property type="entry name" value="ANK_REPEAT"/>
    <property type="match status" value="5"/>
</dbReference>
<feature type="compositionally biased region" description="Polar residues" evidence="5">
    <location>
        <begin position="44"/>
        <end position="53"/>
    </location>
</feature>
<evidence type="ECO:0000313" key="7">
    <source>
        <dbReference type="Proteomes" id="UP001172159"/>
    </source>
</evidence>
<feature type="region of interest" description="Disordered" evidence="5">
    <location>
        <begin position="545"/>
        <end position="569"/>
    </location>
</feature>
<evidence type="ECO:0000313" key="6">
    <source>
        <dbReference type="EMBL" id="KAK0739599.1"/>
    </source>
</evidence>
<feature type="repeat" description="ANK" evidence="4">
    <location>
        <begin position="306"/>
        <end position="338"/>
    </location>
</feature>
<evidence type="ECO:0000256" key="2">
    <source>
        <dbReference type="ARBA" id="ARBA00022737"/>
    </source>
</evidence>
<dbReference type="AlphaFoldDB" id="A0AA40BSH9"/>
<accession>A0AA40BSH9</accession>
<feature type="repeat" description="ANK" evidence="4">
    <location>
        <begin position="339"/>
        <end position="371"/>
    </location>
</feature>
<dbReference type="InterPro" id="IPR002110">
    <property type="entry name" value="Ankyrin_rpt"/>
</dbReference>
<protein>
    <recommendedName>
        <fullName evidence="1">protein S-acyltransferase</fullName>
        <ecNumber evidence="1">2.3.1.225</ecNumber>
    </recommendedName>
</protein>
<dbReference type="Pfam" id="PF00023">
    <property type="entry name" value="Ank"/>
    <property type="match status" value="2"/>
</dbReference>
<evidence type="ECO:0000256" key="5">
    <source>
        <dbReference type="SAM" id="MobiDB-lite"/>
    </source>
</evidence>
<name>A0AA40BSH9_9PEZI</name>
<dbReference type="PANTHER" id="PTHR24161:SF85">
    <property type="entry name" value="PALMITOYLTRANSFERASE HIP14"/>
    <property type="match status" value="1"/>
</dbReference>
<dbReference type="SUPFAM" id="SSF48403">
    <property type="entry name" value="Ankyrin repeat"/>
    <property type="match status" value="2"/>
</dbReference>
<keyword evidence="3 4" id="KW-0040">ANK repeat</keyword>
<feature type="repeat" description="ANK" evidence="4">
    <location>
        <begin position="372"/>
        <end position="405"/>
    </location>
</feature>
<dbReference type="PROSITE" id="PS50297">
    <property type="entry name" value="ANK_REP_REGION"/>
    <property type="match status" value="4"/>
</dbReference>